<proteinExistence type="predicted"/>
<gene>
    <name evidence="1" type="primary">GLEAN_11908</name>
    <name evidence="1" type="ORF">TcasGA2_TC011908</name>
</gene>
<dbReference type="EMBL" id="KQ971372">
    <property type="protein sequence ID" value="EFA09767.1"/>
    <property type="molecule type" value="Genomic_DNA"/>
</dbReference>
<organism evidence="1 2">
    <name type="scientific">Tribolium castaneum</name>
    <name type="common">Red flour beetle</name>
    <dbReference type="NCBI Taxonomy" id="7070"/>
    <lineage>
        <taxon>Eukaryota</taxon>
        <taxon>Metazoa</taxon>
        <taxon>Ecdysozoa</taxon>
        <taxon>Arthropoda</taxon>
        <taxon>Hexapoda</taxon>
        <taxon>Insecta</taxon>
        <taxon>Pterygota</taxon>
        <taxon>Neoptera</taxon>
        <taxon>Endopterygota</taxon>
        <taxon>Coleoptera</taxon>
        <taxon>Polyphaga</taxon>
        <taxon>Cucujiformia</taxon>
        <taxon>Tenebrionidae</taxon>
        <taxon>Tenebrionidae incertae sedis</taxon>
        <taxon>Tribolium</taxon>
    </lineage>
</organism>
<reference evidence="1 2" key="1">
    <citation type="journal article" date="2008" name="Nature">
        <title>The genome of the model beetle and pest Tribolium castaneum.</title>
        <authorList>
            <consortium name="Tribolium Genome Sequencing Consortium"/>
            <person name="Richards S."/>
            <person name="Gibbs R.A."/>
            <person name="Weinstock G.M."/>
            <person name="Brown S.J."/>
            <person name="Denell R."/>
            <person name="Beeman R.W."/>
            <person name="Gibbs R."/>
            <person name="Beeman R.W."/>
            <person name="Brown S.J."/>
            <person name="Bucher G."/>
            <person name="Friedrich M."/>
            <person name="Grimmelikhuijzen C.J."/>
            <person name="Klingler M."/>
            <person name="Lorenzen M."/>
            <person name="Richards S."/>
            <person name="Roth S."/>
            <person name="Schroder R."/>
            <person name="Tautz D."/>
            <person name="Zdobnov E.M."/>
            <person name="Muzny D."/>
            <person name="Gibbs R.A."/>
            <person name="Weinstock G.M."/>
            <person name="Attaway T."/>
            <person name="Bell S."/>
            <person name="Buhay C.J."/>
            <person name="Chandrabose M.N."/>
            <person name="Chavez D."/>
            <person name="Clerk-Blankenburg K.P."/>
            <person name="Cree A."/>
            <person name="Dao M."/>
            <person name="Davis C."/>
            <person name="Chacko J."/>
            <person name="Dinh H."/>
            <person name="Dugan-Rocha S."/>
            <person name="Fowler G."/>
            <person name="Garner T.T."/>
            <person name="Garnes J."/>
            <person name="Gnirke A."/>
            <person name="Hawes A."/>
            <person name="Hernandez J."/>
            <person name="Hines S."/>
            <person name="Holder M."/>
            <person name="Hume J."/>
            <person name="Jhangiani S.N."/>
            <person name="Joshi V."/>
            <person name="Khan Z.M."/>
            <person name="Jackson L."/>
            <person name="Kovar C."/>
            <person name="Kowis A."/>
            <person name="Lee S."/>
            <person name="Lewis L.R."/>
            <person name="Margolis J."/>
            <person name="Morgan M."/>
            <person name="Nazareth L.V."/>
            <person name="Nguyen N."/>
            <person name="Okwuonu G."/>
            <person name="Parker D."/>
            <person name="Richards S."/>
            <person name="Ruiz S.J."/>
            <person name="Santibanez J."/>
            <person name="Savard J."/>
            <person name="Scherer S.E."/>
            <person name="Schneider B."/>
            <person name="Sodergren E."/>
            <person name="Tautz D."/>
            <person name="Vattahil S."/>
            <person name="Villasana D."/>
            <person name="White C.S."/>
            <person name="Wright R."/>
            <person name="Park Y."/>
            <person name="Beeman R.W."/>
            <person name="Lord J."/>
            <person name="Oppert B."/>
            <person name="Lorenzen M."/>
            <person name="Brown S."/>
            <person name="Wang L."/>
            <person name="Savard J."/>
            <person name="Tautz D."/>
            <person name="Richards S."/>
            <person name="Weinstock G."/>
            <person name="Gibbs R.A."/>
            <person name="Liu Y."/>
            <person name="Worley K."/>
            <person name="Weinstock G."/>
            <person name="Elsik C.G."/>
            <person name="Reese J.T."/>
            <person name="Elhaik E."/>
            <person name="Landan G."/>
            <person name="Graur D."/>
            <person name="Arensburger P."/>
            <person name="Atkinson P."/>
            <person name="Beeman R.W."/>
            <person name="Beidler J."/>
            <person name="Brown S.J."/>
            <person name="Demuth J.P."/>
            <person name="Drury D.W."/>
            <person name="Du Y.Z."/>
            <person name="Fujiwara H."/>
            <person name="Lorenzen M."/>
            <person name="Maselli V."/>
            <person name="Osanai M."/>
            <person name="Park Y."/>
            <person name="Robertson H.M."/>
            <person name="Tu Z."/>
            <person name="Wang J.J."/>
            <person name="Wang S."/>
            <person name="Richards S."/>
            <person name="Song H."/>
            <person name="Zhang L."/>
            <person name="Sodergren E."/>
            <person name="Werner D."/>
            <person name="Stanke M."/>
            <person name="Morgenstern B."/>
            <person name="Solovyev V."/>
            <person name="Kosarev P."/>
            <person name="Brown G."/>
            <person name="Chen H.C."/>
            <person name="Ermolaeva O."/>
            <person name="Hlavina W."/>
            <person name="Kapustin Y."/>
            <person name="Kiryutin B."/>
            <person name="Kitts P."/>
            <person name="Maglott D."/>
            <person name="Pruitt K."/>
            <person name="Sapojnikov V."/>
            <person name="Souvorov A."/>
            <person name="Mackey A.J."/>
            <person name="Waterhouse R.M."/>
            <person name="Wyder S."/>
            <person name="Zdobnov E.M."/>
            <person name="Zdobnov E.M."/>
            <person name="Wyder S."/>
            <person name="Kriventseva E.V."/>
            <person name="Kadowaki T."/>
            <person name="Bork P."/>
            <person name="Aranda M."/>
            <person name="Bao R."/>
            <person name="Beermann A."/>
            <person name="Berns N."/>
            <person name="Bolognesi R."/>
            <person name="Bonneton F."/>
            <person name="Bopp D."/>
            <person name="Brown S.J."/>
            <person name="Bucher G."/>
            <person name="Butts T."/>
            <person name="Chaumot A."/>
            <person name="Denell R.E."/>
            <person name="Ferrier D.E."/>
            <person name="Friedrich M."/>
            <person name="Gordon C.M."/>
            <person name="Jindra M."/>
            <person name="Klingler M."/>
            <person name="Lan Q."/>
            <person name="Lattorff H.M."/>
            <person name="Laudet V."/>
            <person name="von Levetsow C."/>
            <person name="Liu Z."/>
            <person name="Lutz R."/>
            <person name="Lynch J.A."/>
            <person name="da Fonseca R.N."/>
            <person name="Posnien N."/>
            <person name="Reuter R."/>
            <person name="Roth S."/>
            <person name="Savard J."/>
            <person name="Schinko J.B."/>
            <person name="Schmitt C."/>
            <person name="Schoppmeier M."/>
            <person name="Schroder R."/>
            <person name="Shippy T.D."/>
            <person name="Simonnet F."/>
            <person name="Marques-Souza H."/>
            <person name="Tautz D."/>
            <person name="Tomoyasu Y."/>
            <person name="Trauner J."/>
            <person name="Van der Zee M."/>
            <person name="Vervoort M."/>
            <person name="Wittkopp N."/>
            <person name="Wimmer E.A."/>
            <person name="Yang X."/>
            <person name="Jones A.K."/>
            <person name="Sattelle D.B."/>
            <person name="Ebert P.R."/>
            <person name="Nelson D."/>
            <person name="Scott J.G."/>
            <person name="Beeman R.W."/>
            <person name="Muthukrishnan S."/>
            <person name="Kramer K.J."/>
            <person name="Arakane Y."/>
            <person name="Beeman R.W."/>
            <person name="Zhu Q."/>
            <person name="Hogenkamp D."/>
            <person name="Dixit R."/>
            <person name="Oppert B."/>
            <person name="Jiang H."/>
            <person name="Zou Z."/>
            <person name="Marshall J."/>
            <person name="Elpidina E."/>
            <person name="Vinokurov K."/>
            <person name="Oppert C."/>
            <person name="Zou Z."/>
            <person name="Evans J."/>
            <person name="Lu Z."/>
            <person name="Zhao P."/>
            <person name="Sumathipala N."/>
            <person name="Altincicek B."/>
            <person name="Vilcinskas A."/>
            <person name="Williams M."/>
            <person name="Hultmark D."/>
            <person name="Hetru C."/>
            <person name="Jiang H."/>
            <person name="Grimmelikhuijzen C.J."/>
            <person name="Hauser F."/>
            <person name="Cazzamali G."/>
            <person name="Williamson M."/>
            <person name="Park Y."/>
            <person name="Li B."/>
            <person name="Tanaka Y."/>
            <person name="Predel R."/>
            <person name="Neupert S."/>
            <person name="Schachtner J."/>
            <person name="Verleyen P."/>
            <person name="Raible F."/>
            <person name="Bork P."/>
            <person name="Friedrich M."/>
            <person name="Walden K.K."/>
            <person name="Robertson H.M."/>
            <person name="Angeli S."/>
            <person name="Foret S."/>
            <person name="Bucher G."/>
            <person name="Schuetz S."/>
            <person name="Maleszka R."/>
            <person name="Wimmer E.A."/>
            <person name="Beeman R.W."/>
            <person name="Lorenzen M."/>
            <person name="Tomoyasu Y."/>
            <person name="Miller S.C."/>
            <person name="Grossmann D."/>
            <person name="Bucher G."/>
        </authorList>
    </citation>
    <scope>NUCLEOTIDE SEQUENCE [LARGE SCALE GENOMIC DNA]</scope>
    <source>
        <strain evidence="1 2">Georgia GA2</strain>
    </source>
</reference>
<keyword evidence="2" id="KW-1185">Reference proteome</keyword>
<protein>
    <submittedName>
        <fullName evidence="1">Uncharacterized protein</fullName>
    </submittedName>
</protein>
<accession>D6X3D2</accession>
<dbReference type="HOGENOM" id="CLU_901181_0_0_1"/>
<evidence type="ECO:0000313" key="2">
    <source>
        <dbReference type="Proteomes" id="UP000007266"/>
    </source>
</evidence>
<dbReference type="InParanoid" id="D6X3D2"/>
<dbReference type="Proteomes" id="UP000007266">
    <property type="component" value="Linkage group 9"/>
</dbReference>
<evidence type="ECO:0000313" key="1">
    <source>
        <dbReference type="EMBL" id="EFA09767.1"/>
    </source>
</evidence>
<reference evidence="1 2" key="2">
    <citation type="journal article" date="2010" name="Nucleic Acids Res.">
        <title>BeetleBase in 2010: revisions to provide comprehensive genomic information for Tribolium castaneum.</title>
        <authorList>
            <person name="Kim H.S."/>
            <person name="Murphy T."/>
            <person name="Xia J."/>
            <person name="Caragea D."/>
            <person name="Park Y."/>
            <person name="Beeman R.W."/>
            <person name="Lorenzen M.D."/>
            <person name="Butcher S."/>
            <person name="Manak J.R."/>
            <person name="Brown S.J."/>
        </authorList>
    </citation>
    <scope>GENOME REANNOTATION</scope>
    <source>
        <strain evidence="1 2">Georgia GA2</strain>
    </source>
</reference>
<dbReference type="AlphaFoldDB" id="D6X3D2"/>
<sequence>MRDSIIESRLLLNCGNRFLLVCSQGIAIISGESSHPQSLKHHKNVQSTDERIKRIYCPFIEAFVESSSLIFMTHDKKLERCSPRPSRNTPQSQHTIPNSNLNILIVDPKSGTHAVPWFFHLERRESGTHRQLKYSRGGVFLIKTVASFQAQRDPVRTSRRYPVPYASHQRNGTSRAKGRAASCLITLSPHPPVAHPCDTILERLIKRHERLPFRLSAFAWKQRCISKRRIELDLRTSVALFISCMVGHVVTLRGDCGVSKSHDFIKTARAKVWNERTYRAIRVKFFVAPSVKIAKLDVSERRSMHLHTL</sequence>
<name>D6X3D2_TRICA</name>